<keyword evidence="2" id="KW-1185">Reference proteome</keyword>
<protein>
    <recommendedName>
        <fullName evidence="3">Thioredoxin reductase</fullName>
    </recommendedName>
</protein>
<organism evidence="1 2">
    <name type="scientific">Colletotrichum tofieldiae</name>
    <dbReference type="NCBI Taxonomy" id="708197"/>
    <lineage>
        <taxon>Eukaryota</taxon>
        <taxon>Fungi</taxon>
        <taxon>Dikarya</taxon>
        <taxon>Ascomycota</taxon>
        <taxon>Pezizomycotina</taxon>
        <taxon>Sordariomycetes</taxon>
        <taxon>Hypocreomycetidae</taxon>
        <taxon>Glomerellales</taxon>
        <taxon>Glomerellaceae</taxon>
        <taxon>Colletotrichum</taxon>
        <taxon>Colletotrichum spaethianum species complex</taxon>
    </lineage>
</organism>
<evidence type="ECO:0008006" key="3">
    <source>
        <dbReference type="Google" id="ProtNLM"/>
    </source>
</evidence>
<reference evidence="1 2" key="1">
    <citation type="submission" date="2015-06" db="EMBL/GenBank/DDBJ databases">
        <title>Survival trade-offs in plant roots during colonization by closely related pathogenic and mutualistic fungi.</title>
        <authorList>
            <person name="Hacquard S."/>
            <person name="Kracher B."/>
            <person name="Hiruma K."/>
            <person name="Weinman A."/>
            <person name="Muench P."/>
            <person name="Garrido Oter R."/>
            <person name="Ver Loren van Themaat E."/>
            <person name="Dallerey J.-F."/>
            <person name="Damm U."/>
            <person name="Henrissat B."/>
            <person name="Lespinet O."/>
            <person name="Thon M."/>
            <person name="Kemen E."/>
            <person name="McHardy A.C."/>
            <person name="Schulze-Lefert P."/>
            <person name="O'Connell R.J."/>
        </authorList>
    </citation>
    <scope>NUCLEOTIDE SEQUENCE [LARGE SCALE GENOMIC DNA]</scope>
    <source>
        <strain evidence="1 2">0861</strain>
    </source>
</reference>
<proteinExistence type="predicted"/>
<dbReference type="EMBL" id="LFIV01000268">
    <property type="protein sequence ID" value="KZL64598.1"/>
    <property type="molecule type" value="Genomic_DNA"/>
</dbReference>
<name>A0A166MF46_9PEZI</name>
<gene>
    <name evidence="1" type="ORF">CT0861_05999</name>
</gene>
<dbReference type="Proteomes" id="UP000076552">
    <property type="component" value="Unassembled WGS sequence"/>
</dbReference>
<sequence>MSDHSELFLASIASALNSSQIPCVLWGHCLLNVHGIPSIVASVDFVLPDNLLVAGAKALEGLPTIRPCPDPAVCLMSSQERHTPPAAYHLHVDESEVTVGLYPHSETLWFLPVFDSSLLCPEASKLPPHFILASDQTFLPSWRPGRGSGAFKSGSGPVVVPKAHVLLEAFLRLYARNSGKRIGAFGMAMIAYVEQYIDDDGLLDVSQLPEPLKTSYVELRQGDKPVQQWTRELKQALQQSTGENEPDEEDRC</sequence>
<dbReference type="AlphaFoldDB" id="A0A166MF46"/>
<evidence type="ECO:0000313" key="2">
    <source>
        <dbReference type="Proteomes" id="UP000076552"/>
    </source>
</evidence>
<comment type="caution">
    <text evidence="1">The sequence shown here is derived from an EMBL/GenBank/DDBJ whole genome shotgun (WGS) entry which is preliminary data.</text>
</comment>
<accession>A0A166MF46</accession>
<evidence type="ECO:0000313" key="1">
    <source>
        <dbReference type="EMBL" id="KZL64598.1"/>
    </source>
</evidence>